<evidence type="ECO:0000256" key="1">
    <source>
        <dbReference type="ARBA" id="ARBA00005104"/>
    </source>
</evidence>
<evidence type="ECO:0000259" key="4">
    <source>
        <dbReference type="Pfam" id="PF01872"/>
    </source>
</evidence>
<dbReference type="InterPro" id="IPR024072">
    <property type="entry name" value="DHFR-like_dom_sf"/>
</dbReference>
<dbReference type="GO" id="GO:0009231">
    <property type="term" value="P:riboflavin biosynthetic process"/>
    <property type="evidence" value="ECO:0007669"/>
    <property type="project" value="InterPro"/>
</dbReference>
<keyword evidence="6" id="KW-1185">Reference proteome</keyword>
<comment type="caution">
    <text evidence="5">The sequence shown here is derived from an EMBL/GenBank/DDBJ whole genome shotgun (WGS) entry which is preliminary data.</text>
</comment>
<dbReference type="OrthoDB" id="9800865at2"/>
<dbReference type="Proteomes" id="UP000248925">
    <property type="component" value="Unassembled WGS sequence"/>
</dbReference>
<name>A0A2W4CYI0_9HYPH</name>
<dbReference type="Pfam" id="PF01872">
    <property type="entry name" value="RibD_C"/>
    <property type="match status" value="1"/>
</dbReference>
<protein>
    <submittedName>
        <fullName evidence="5">Pyrimidine reductase</fullName>
    </submittedName>
</protein>
<keyword evidence="3" id="KW-0560">Oxidoreductase</keyword>
<gene>
    <name evidence="5" type="ORF">CPY51_02890</name>
</gene>
<comment type="pathway">
    <text evidence="1">Cofactor biosynthesis; riboflavin biosynthesis.</text>
</comment>
<dbReference type="InterPro" id="IPR002734">
    <property type="entry name" value="RibDG_C"/>
</dbReference>
<dbReference type="PANTHER" id="PTHR38011">
    <property type="entry name" value="DIHYDROFOLATE REDUCTASE FAMILY PROTEIN (AFU_ORTHOLOGUE AFUA_8G06820)"/>
    <property type="match status" value="1"/>
</dbReference>
<dbReference type="SUPFAM" id="SSF53597">
    <property type="entry name" value="Dihydrofolate reductase-like"/>
    <property type="match status" value="1"/>
</dbReference>
<dbReference type="PANTHER" id="PTHR38011:SF7">
    <property type="entry name" value="2,5-DIAMINO-6-RIBOSYLAMINO-4(3H)-PYRIMIDINONE 5'-PHOSPHATE REDUCTASE"/>
    <property type="match status" value="1"/>
</dbReference>
<keyword evidence="2" id="KW-0521">NADP</keyword>
<dbReference type="InterPro" id="IPR050765">
    <property type="entry name" value="Riboflavin_Biosynth_HTPR"/>
</dbReference>
<dbReference type="GO" id="GO:0008703">
    <property type="term" value="F:5-amino-6-(5-phosphoribosylamino)uracil reductase activity"/>
    <property type="evidence" value="ECO:0007669"/>
    <property type="project" value="InterPro"/>
</dbReference>
<reference evidence="5 6" key="1">
    <citation type="journal article" date="2018" name="Sci. Rep.">
        <title>Rhizobium tumorigenes sp. nov., a novel plant tumorigenic bacterium isolated from cane gall tumors on thornless blackberry.</title>
        <authorList>
            <person name="Kuzmanovi N."/>
            <person name="Smalla K."/>
            <person name="Gronow S."/>
            <person name="PuBawska J."/>
        </authorList>
    </citation>
    <scope>NUCLEOTIDE SEQUENCE [LARGE SCALE GENOMIC DNA]</scope>
    <source>
        <strain evidence="5 6">CCBAU 85046</strain>
    </source>
</reference>
<evidence type="ECO:0000256" key="3">
    <source>
        <dbReference type="ARBA" id="ARBA00023002"/>
    </source>
</evidence>
<dbReference type="EMBL" id="PCDP01000001">
    <property type="protein sequence ID" value="PZM17189.1"/>
    <property type="molecule type" value="Genomic_DNA"/>
</dbReference>
<organism evidence="5 6">
    <name type="scientific">Rhizobium tubonense</name>
    <dbReference type="NCBI Taxonomy" id="484088"/>
    <lineage>
        <taxon>Bacteria</taxon>
        <taxon>Pseudomonadati</taxon>
        <taxon>Pseudomonadota</taxon>
        <taxon>Alphaproteobacteria</taxon>
        <taxon>Hyphomicrobiales</taxon>
        <taxon>Rhizobiaceae</taxon>
        <taxon>Rhizobium/Agrobacterium group</taxon>
        <taxon>Rhizobium</taxon>
    </lineage>
</organism>
<proteinExistence type="predicted"/>
<dbReference type="Gene3D" id="3.40.430.10">
    <property type="entry name" value="Dihydrofolate Reductase, subunit A"/>
    <property type="match status" value="1"/>
</dbReference>
<evidence type="ECO:0000313" key="5">
    <source>
        <dbReference type="EMBL" id="PZM17189.1"/>
    </source>
</evidence>
<evidence type="ECO:0000256" key="2">
    <source>
        <dbReference type="ARBA" id="ARBA00022857"/>
    </source>
</evidence>
<feature type="domain" description="Bacterial bifunctional deaminase-reductase C-terminal" evidence="4">
    <location>
        <begin position="3"/>
        <end position="216"/>
    </location>
</feature>
<accession>A0A2W4CYI0</accession>
<evidence type="ECO:0000313" key="6">
    <source>
        <dbReference type="Proteomes" id="UP000248925"/>
    </source>
</evidence>
<dbReference type="RefSeq" id="WP_111158517.1">
    <property type="nucleotide sequence ID" value="NZ_PCDP01000001.1"/>
</dbReference>
<sequence length="223" mass="24549">MKPRVIMHMASSIDGRIATKHWPEDMMAQLHAAYERIHHDLKGDAWIVGRITMADFAEGDPQPTAATETYPRATWKAANRGPYAIAVDQSARLHMNIGQIGGDPLVMILTEEVSDDHLAELRRDGISYIFAGRSEIDLSLALEILAEDFGIERLLLEGGGGINGTFLTAGLVDEISLLLLPIADGIGNTPTTFDRLSGDARHLSLKTVERLEQDVLHLRYDVL</sequence>
<dbReference type="AlphaFoldDB" id="A0A2W4CYI0"/>